<dbReference type="SUPFAM" id="SSF52540">
    <property type="entry name" value="P-loop containing nucleoside triphosphate hydrolases"/>
    <property type="match status" value="1"/>
</dbReference>
<dbReference type="HOGENOM" id="CLU_046693_0_0_11"/>
<dbReference type="PANTHER" id="PTHR40396">
    <property type="entry name" value="ATPASE-LIKE PROTEIN"/>
    <property type="match status" value="1"/>
</dbReference>
<dbReference type="InterPro" id="IPR003959">
    <property type="entry name" value="ATPase_AAA_core"/>
</dbReference>
<feature type="domain" description="ATPase AAA-type core" evidence="1">
    <location>
        <begin position="266"/>
        <end position="383"/>
    </location>
</feature>
<dbReference type="AlphaFoldDB" id="S2W1F2"/>
<organism evidence="2 3">
    <name type="scientific">Actinotignum schaalii FB123-CNA-2</name>
    <dbReference type="NCBI Taxonomy" id="883067"/>
    <lineage>
        <taxon>Bacteria</taxon>
        <taxon>Bacillati</taxon>
        <taxon>Actinomycetota</taxon>
        <taxon>Actinomycetes</taxon>
        <taxon>Actinomycetales</taxon>
        <taxon>Actinomycetaceae</taxon>
        <taxon>Actinotignum</taxon>
    </lineage>
</organism>
<dbReference type="Proteomes" id="UP000014393">
    <property type="component" value="Unassembled WGS sequence"/>
</dbReference>
<dbReference type="GO" id="GO:0005524">
    <property type="term" value="F:ATP binding"/>
    <property type="evidence" value="ECO:0007669"/>
    <property type="project" value="InterPro"/>
</dbReference>
<dbReference type="InterPro" id="IPR027417">
    <property type="entry name" value="P-loop_NTPase"/>
</dbReference>
<dbReference type="PANTHER" id="PTHR40396:SF1">
    <property type="entry name" value="ATPASE AAA-TYPE CORE DOMAIN-CONTAINING PROTEIN"/>
    <property type="match status" value="1"/>
</dbReference>
<gene>
    <name evidence="2" type="ORF">HMPREF9237_01674</name>
</gene>
<dbReference type="Pfam" id="PF13304">
    <property type="entry name" value="AAA_21"/>
    <property type="match status" value="2"/>
</dbReference>
<accession>S2W1F2</accession>
<dbReference type="GO" id="GO:0016887">
    <property type="term" value="F:ATP hydrolysis activity"/>
    <property type="evidence" value="ECO:0007669"/>
    <property type="project" value="InterPro"/>
</dbReference>
<dbReference type="EMBL" id="AGWM01000012">
    <property type="protein sequence ID" value="EPD26392.1"/>
    <property type="molecule type" value="Genomic_DNA"/>
</dbReference>
<dbReference type="Gene3D" id="3.40.50.300">
    <property type="entry name" value="P-loop containing nucleotide triphosphate hydrolases"/>
    <property type="match status" value="1"/>
</dbReference>
<feature type="domain" description="ATPase AAA-type core" evidence="1">
    <location>
        <begin position="69"/>
        <end position="164"/>
    </location>
</feature>
<evidence type="ECO:0000259" key="1">
    <source>
        <dbReference type="Pfam" id="PF13304"/>
    </source>
</evidence>
<reference evidence="2 3" key="1">
    <citation type="submission" date="2013-05" db="EMBL/GenBank/DDBJ databases">
        <title>The Genome Sequence of Actinobaculum schaalii FB123-CNA2.</title>
        <authorList>
            <consortium name="The Broad Institute Genomics Platform"/>
            <person name="Earl A."/>
            <person name="Ward D."/>
            <person name="Feldgarden M."/>
            <person name="Gevers D."/>
            <person name="Saerens B."/>
            <person name="Vaneechoutte M."/>
            <person name="Walker B."/>
            <person name="Young S."/>
            <person name="Zeng Q."/>
            <person name="Gargeya S."/>
            <person name="Fitzgerald M."/>
            <person name="Haas B."/>
            <person name="Abouelleil A."/>
            <person name="Allen A.W."/>
            <person name="Alvarado L."/>
            <person name="Arachchi H.M."/>
            <person name="Berlin A.M."/>
            <person name="Chapman S.B."/>
            <person name="Gainer-Dewar J."/>
            <person name="Goldberg J."/>
            <person name="Griggs A."/>
            <person name="Gujja S."/>
            <person name="Hansen M."/>
            <person name="Howarth C."/>
            <person name="Imamovic A."/>
            <person name="Ireland A."/>
            <person name="Larimer J."/>
            <person name="McCowan C."/>
            <person name="Murphy C."/>
            <person name="Pearson M."/>
            <person name="Poon T.W."/>
            <person name="Priest M."/>
            <person name="Roberts A."/>
            <person name="Saif S."/>
            <person name="Shea T."/>
            <person name="Sisk P."/>
            <person name="Sykes S."/>
            <person name="Wortman J."/>
            <person name="Nusbaum C."/>
            <person name="Birren B."/>
        </authorList>
    </citation>
    <scope>NUCLEOTIDE SEQUENCE [LARGE SCALE GENOMIC DNA]</scope>
    <source>
        <strain evidence="2 3">FB123-CNA-2</strain>
    </source>
</reference>
<keyword evidence="3" id="KW-1185">Reference proteome</keyword>
<sequence length="462" mass="51485">MSENVQNAYRFCICTYFDTRMVGMILLGVGGANFRSLRDEWELSLLRPSLRHNIPPKGELWREHVWPCAAIYGANASGKSTVLEALNFIRDAVYNSARSWASADKLPVPPFALDPEKRNADTTLWIDFVTDGIRYVYSFTLNERVIVREELRAYYSTRATMLIDRDVRGHKVHPTRVGKINEVSPRELVLSRASVLDTKVLGDLARTIGRELLMYRVGNSDYDLQVHRLTSDLSKNIAKRRLYASLAKVADVGIDDISVESREFPPELLDMLKKLIPEQHQDEEITAELVKQFALALRFSHKGAKDSITFAAEQESLGTTSWLALGSLAVEALRSGKVVCVDEIDASLHPMLATELIAAFQDPELNTNGGQIIFTSHNPYFLSNESDTGLMPGQVWLTEKNNEGATDLFSVADFPDVKPGTDMASLYMSGRLGATPLLEPWLFRKMIGGHSDGEKTSPTASA</sequence>
<dbReference type="eggNOG" id="COG1106">
    <property type="taxonomic scope" value="Bacteria"/>
</dbReference>
<proteinExistence type="predicted"/>
<name>S2W1F2_9ACTO</name>
<comment type="caution">
    <text evidence="2">The sequence shown here is derived from an EMBL/GenBank/DDBJ whole genome shotgun (WGS) entry which is preliminary data.</text>
</comment>
<dbReference type="PATRIC" id="fig|883067.3.peg.1643"/>
<dbReference type="RefSeq" id="WP_016443276.1">
    <property type="nucleotide sequence ID" value="NZ_KE150263.1"/>
</dbReference>
<dbReference type="OrthoDB" id="9809324at2"/>
<protein>
    <recommendedName>
        <fullName evidence="1">ATPase AAA-type core domain-containing protein</fullName>
    </recommendedName>
</protein>
<evidence type="ECO:0000313" key="3">
    <source>
        <dbReference type="Proteomes" id="UP000014393"/>
    </source>
</evidence>
<evidence type="ECO:0000313" key="2">
    <source>
        <dbReference type="EMBL" id="EPD26392.1"/>
    </source>
</evidence>